<evidence type="ECO:0000256" key="2">
    <source>
        <dbReference type="ARBA" id="ARBA00007265"/>
    </source>
</evidence>
<evidence type="ECO:0000259" key="10">
    <source>
        <dbReference type="Pfam" id="PF01743"/>
    </source>
</evidence>
<dbReference type="Pfam" id="PF01743">
    <property type="entry name" value="PolyA_pol"/>
    <property type="match status" value="1"/>
</dbReference>
<keyword evidence="5" id="KW-0548">Nucleotidyltransferase</keyword>
<feature type="domain" description="tRNA nucleotidyltransferase/poly(A) polymerase RNA and SrmB- binding" evidence="11">
    <location>
        <begin position="200"/>
        <end position="251"/>
    </location>
</feature>
<organism evidence="12">
    <name type="scientific">Xenopsylla cheopis</name>
    <name type="common">Oriental rat flea</name>
    <name type="synonym">Pulex cheopis</name>
    <dbReference type="NCBI Taxonomy" id="163159"/>
    <lineage>
        <taxon>Eukaryota</taxon>
        <taxon>Metazoa</taxon>
        <taxon>Ecdysozoa</taxon>
        <taxon>Arthropoda</taxon>
        <taxon>Hexapoda</taxon>
        <taxon>Insecta</taxon>
        <taxon>Pterygota</taxon>
        <taxon>Neoptera</taxon>
        <taxon>Endopterygota</taxon>
        <taxon>Siphonaptera</taxon>
        <taxon>Pulicidae</taxon>
        <taxon>Xenopsyllinae</taxon>
        <taxon>Xenopsylla</taxon>
    </lineage>
</organism>
<keyword evidence="4" id="KW-0819">tRNA processing</keyword>
<comment type="cofactor">
    <cofactor evidence="1">
        <name>Mg(2+)</name>
        <dbReference type="ChEBI" id="CHEBI:18420"/>
    </cofactor>
</comment>
<dbReference type="GO" id="GO:0000049">
    <property type="term" value="F:tRNA binding"/>
    <property type="evidence" value="ECO:0007669"/>
    <property type="project" value="TreeGrafter"/>
</dbReference>
<name>A0A6M2DHH9_XENCH</name>
<evidence type="ECO:0000256" key="1">
    <source>
        <dbReference type="ARBA" id="ARBA00001946"/>
    </source>
</evidence>
<keyword evidence="6" id="KW-0479">Metal-binding</keyword>
<evidence type="ECO:0000256" key="4">
    <source>
        <dbReference type="ARBA" id="ARBA00022694"/>
    </source>
</evidence>
<keyword evidence="3 9" id="KW-0808">Transferase</keyword>
<sequence>MANVRSRSDPLVTKLDSPEFKSIFTPELEALSALFKKYNYDIRIAGGAVRDLLMGKKPTDLDFATTATPQQMKDMFTTENIRMINMNGEKHGTITPRINDKENFEVTTLRIDKITDGRHAEVEFTTDWKLDANRRDLTINSMFLDLDGCVYDYFYGYDDLKEKKVAFVGSADIRIKEDYLRILRYFRFYGRISDRPDAHEPSVLQCIGENGAGLERISGERIWVELKKILEGPMGYDLVKTMLSVGLAKYIGLPDKYNLEEFARVWEADATRPKDLRIRTIALIVGLLHDQTEMMTLHNRLKLSAHERDLGLFIIANREEVPCAKPLFVYQMLIVNSPKKYLEAKAMVLELLKYQNKMNIYYDLEAWQLPRFPITGNDLREHGVGPGKYMGLVINSLKQTWAQNDFNMTSEDLLKLVPNILSELNYKPQKKK</sequence>
<dbReference type="AlphaFoldDB" id="A0A6M2DHH9"/>
<keyword evidence="8" id="KW-0460">Magnesium</keyword>
<evidence type="ECO:0000313" key="12">
    <source>
        <dbReference type="EMBL" id="NOV45803.1"/>
    </source>
</evidence>
<protein>
    <submittedName>
        <fullName evidence="12">Putative cca trna nucleotidyltransferase 1 mitochondrial isoform x2</fullName>
    </submittedName>
</protein>
<comment type="similarity">
    <text evidence="2 9">Belongs to the tRNA nucleotidyltransferase/poly(A) polymerase family.</text>
</comment>
<dbReference type="PANTHER" id="PTHR46173">
    <property type="entry name" value="CCA TRNA NUCLEOTIDYLTRANSFERASE 1, MITOCHONDRIAL"/>
    <property type="match status" value="1"/>
</dbReference>
<evidence type="ECO:0000256" key="8">
    <source>
        <dbReference type="ARBA" id="ARBA00022842"/>
    </source>
</evidence>
<dbReference type="GO" id="GO:0016779">
    <property type="term" value="F:nucleotidyltransferase activity"/>
    <property type="evidence" value="ECO:0007669"/>
    <property type="project" value="UniProtKB-KW"/>
</dbReference>
<reference evidence="12" key="1">
    <citation type="submission" date="2020-03" db="EMBL/GenBank/DDBJ databases">
        <title>Transcriptomic Profiling of the Digestive Tract of the Rat Flea, Xenopsylla cheopis, Following Blood Feeding and Infection with Yersinia pestis.</title>
        <authorList>
            <person name="Bland D.M."/>
            <person name="Martens C.A."/>
            <person name="Virtaneva K."/>
            <person name="Kanakabandi K."/>
            <person name="Long D."/>
            <person name="Rosenke R."/>
            <person name="Saturday G.A."/>
            <person name="Hoyt F.H."/>
            <person name="Bruno D.P."/>
            <person name="Ribeiro J.M.C."/>
            <person name="Hinnebusch J."/>
        </authorList>
    </citation>
    <scope>NUCLEOTIDE SEQUENCE</scope>
</reference>
<evidence type="ECO:0000256" key="7">
    <source>
        <dbReference type="ARBA" id="ARBA00022741"/>
    </source>
</evidence>
<evidence type="ECO:0000256" key="5">
    <source>
        <dbReference type="ARBA" id="ARBA00022695"/>
    </source>
</evidence>
<accession>A0A6M2DHH9</accession>
<evidence type="ECO:0000259" key="11">
    <source>
        <dbReference type="Pfam" id="PF12627"/>
    </source>
</evidence>
<dbReference type="GO" id="GO:0005739">
    <property type="term" value="C:mitochondrion"/>
    <property type="evidence" value="ECO:0007669"/>
    <property type="project" value="TreeGrafter"/>
</dbReference>
<dbReference type="InterPro" id="IPR002646">
    <property type="entry name" value="PolA_pol_head_dom"/>
</dbReference>
<feature type="domain" description="Poly A polymerase head" evidence="10">
    <location>
        <begin position="43"/>
        <end position="165"/>
    </location>
</feature>
<proteinExistence type="inferred from homology"/>
<keyword evidence="9" id="KW-0694">RNA-binding</keyword>
<dbReference type="InterPro" id="IPR050264">
    <property type="entry name" value="Bact_CCA-adding_enz_type3_sf"/>
</dbReference>
<dbReference type="SUPFAM" id="SSF81301">
    <property type="entry name" value="Nucleotidyltransferase"/>
    <property type="match status" value="1"/>
</dbReference>
<dbReference type="GO" id="GO:0001680">
    <property type="term" value="P:tRNA 3'-terminal CCA addition"/>
    <property type="evidence" value="ECO:0007669"/>
    <property type="project" value="TreeGrafter"/>
</dbReference>
<dbReference type="GO" id="GO:1990180">
    <property type="term" value="P:mitochondrial tRNA 3'-end processing"/>
    <property type="evidence" value="ECO:0007669"/>
    <property type="project" value="TreeGrafter"/>
</dbReference>
<dbReference type="InterPro" id="IPR043519">
    <property type="entry name" value="NT_sf"/>
</dbReference>
<evidence type="ECO:0000256" key="3">
    <source>
        <dbReference type="ARBA" id="ARBA00022679"/>
    </source>
</evidence>
<evidence type="ECO:0000256" key="6">
    <source>
        <dbReference type="ARBA" id="ARBA00022723"/>
    </source>
</evidence>
<dbReference type="GO" id="GO:0046872">
    <property type="term" value="F:metal ion binding"/>
    <property type="evidence" value="ECO:0007669"/>
    <property type="project" value="UniProtKB-KW"/>
</dbReference>
<dbReference type="InterPro" id="IPR032828">
    <property type="entry name" value="PolyA_RNA-bd"/>
</dbReference>
<dbReference type="GO" id="GO:0000166">
    <property type="term" value="F:nucleotide binding"/>
    <property type="evidence" value="ECO:0007669"/>
    <property type="project" value="UniProtKB-KW"/>
</dbReference>
<dbReference type="SUPFAM" id="SSF81891">
    <property type="entry name" value="Poly A polymerase C-terminal region-like"/>
    <property type="match status" value="1"/>
</dbReference>
<keyword evidence="7" id="KW-0547">Nucleotide-binding</keyword>
<dbReference type="PANTHER" id="PTHR46173:SF1">
    <property type="entry name" value="CCA TRNA NUCLEOTIDYLTRANSFERASE 1, MITOCHONDRIAL"/>
    <property type="match status" value="1"/>
</dbReference>
<dbReference type="Gene3D" id="1.10.3090.10">
    <property type="entry name" value="cca-adding enzyme, domain 2"/>
    <property type="match status" value="1"/>
</dbReference>
<dbReference type="Pfam" id="PF12627">
    <property type="entry name" value="PolyA_pol_RNAbd"/>
    <property type="match status" value="1"/>
</dbReference>
<dbReference type="CDD" id="cd05398">
    <property type="entry name" value="NT_ClassII-CCAase"/>
    <property type="match status" value="1"/>
</dbReference>
<dbReference type="EMBL" id="GIIL01002077">
    <property type="protein sequence ID" value="NOV45803.1"/>
    <property type="molecule type" value="Transcribed_RNA"/>
</dbReference>
<dbReference type="Gene3D" id="3.30.460.10">
    <property type="entry name" value="Beta Polymerase, domain 2"/>
    <property type="match status" value="1"/>
</dbReference>
<evidence type="ECO:0000256" key="9">
    <source>
        <dbReference type="RuleBase" id="RU003953"/>
    </source>
</evidence>